<dbReference type="EMBL" id="CP018099">
    <property type="protein sequence ID" value="APF18990.1"/>
    <property type="molecule type" value="Genomic_DNA"/>
</dbReference>
<reference evidence="1 2" key="1">
    <citation type="submission" date="2016-11" db="EMBL/GenBank/DDBJ databases">
        <title>Genomic analysis of Caldithrix abyssi and proposal of a novel bacterial phylum Caldithrichaeota.</title>
        <authorList>
            <person name="Kublanov I."/>
            <person name="Sigalova O."/>
            <person name="Gavrilov S."/>
            <person name="Lebedinsky A."/>
            <person name="Ivanova N."/>
            <person name="Daum C."/>
            <person name="Reddy T."/>
            <person name="Klenk H.P."/>
            <person name="Goker M."/>
            <person name="Reva O."/>
            <person name="Miroshnichenko M."/>
            <person name="Kyprides N."/>
            <person name="Woyke T."/>
            <person name="Gelfand M."/>
        </authorList>
    </citation>
    <scope>NUCLEOTIDE SEQUENCE [LARGE SCALE GENOMIC DNA]</scope>
    <source>
        <strain evidence="1 2">LF13</strain>
    </source>
</reference>
<name>A0A1J1C8X0_CALAY</name>
<gene>
    <name evidence="1" type="ORF">Cabys_2241</name>
</gene>
<dbReference type="AlphaFoldDB" id="A0A1J1C8X0"/>
<evidence type="ECO:0000313" key="2">
    <source>
        <dbReference type="Proteomes" id="UP000183868"/>
    </source>
</evidence>
<proteinExistence type="predicted"/>
<evidence type="ECO:0000313" key="1">
    <source>
        <dbReference type="EMBL" id="APF18990.1"/>
    </source>
</evidence>
<protein>
    <submittedName>
        <fullName evidence="1">Uncharacterized protein</fullName>
    </submittedName>
</protein>
<dbReference type="KEGG" id="caby:Cabys_2241"/>
<accession>A0A1J1C8X0</accession>
<organism evidence="1 2">
    <name type="scientific">Caldithrix abyssi DSM 13497</name>
    <dbReference type="NCBI Taxonomy" id="880073"/>
    <lineage>
        <taxon>Bacteria</taxon>
        <taxon>Pseudomonadati</taxon>
        <taxon>Calditrichota</taxon>
        <taxon>Calditrichia</taxon>
        <taxon>Calditrichales</taxon>
        <taxon>Calditrichaceae</taxon>
        <taxon>Caldithrix</taxon>
    </lineage>
</organism>
<sequence>MSKNLTTSTKQNIFFLHPWKGPRNGIEVYILQKDKNQ</sequence>
<dbReference type="Proteomes" id="UP000183868">
    <property type="component" value="Chromosome"/>
</dbReference>